<comment type="caution">
    <text evidence="1">The sequence shown here is derived from an EMBL/GenBank/DDBJ whole genome shotgun (WGS) entry which is preliminary data.</text>
</comment>
<organism evidence="1 2">
    <name type="scientific">Inconstantimicrobium mannanitabidum</name>
    <dbReference type="NCBI Taxonomy" id="1604901"/>
    <lineage>
        <taxon>Bacteria</taxon>
        <taxon>Bacillati</taxon>
        <taxon>Bacillota</taxon>
        <taxon>Clostridia</taxon>
        <taxon>Eubacteriales</taxon>
        <taxon>Clostridiaceae</taxon>
        <taxon>Inconstantimicrobium</taxon>
    </lineage>
</organism>
<keyword evidence="2" id="KW-1185">Reference proteome</keyword>
<protein>
    <submittedName>
        <fullName evidence="1">Serine/threonine protein phosphatase</fullName>
    </submittedName>
</protein>
<gene>
    <name evidence="1" type="ORF">rsdtw13_26930</name>
</gene>
<evidence type="ECO:0000313" key="1">
    <source>
        <dbReference type="EMBL" id="GKX67435.1"/>
    </source>
</evidence>
<proteinExistence type="predicted"/>
<sequence>MEFLTVYHTDIGNQKSVNQDALLIKTANSSRGNVGFFVMCDGMGGLSKGEMSSATAIMTMSRWFEKILPTIILSNEWEEEIKTSIIDTIKKLNLKIKRYGEDNDLKLGTTLTILLIIENKYLVFHVGDSRAYKIEDNLYQITKDQSLVQREVDLGNITKEQAKTYPKRNILLQCIGVVSDVKIVVYEGKAEKNQIYMLCTDGFYHELDEKEIVDKLSSRDLVDEDNMYKACVDMVELVKDRGERDNISVLLVKII</sequence>
<dbReference type="EMBL" id="BROD01000001">
    <property type="protein sequence ID" value="GKX67435.1"/>
    <property type="molecule type" value="Genomic_DNA"/>
</dbReference>
<name>A0ACB5RE83_9CLOT</name>
<accession>A0ACB5RE83</accession>
<evidence type="ECO:0000313" key="2">
    <source>
        <dbReference type="Proteomes" id="UP001058074"/>
    </source>
</evidence>
<reference evidence="1" key="1">
    <citation type="journal article" date="2025" name="Int. J. Syst. Evol. Microbiol.">
        <title>Inconstantimicrobium mannanitabidum sp. nov., a novel member of the family Clostridiaceae isolated from anoxic soil under the treatment of reductive soil disinfestation.</title>
        <authorList>
            <person name="Ueki A."/>
            <person name="Tonouchi A."/>
            <person name="Honma S."/>
            <person name="Kaku N."/>
            <person name="Ueki K."/>
        </authorList>
    </citation>
    <scope>NUCLEOTIDE SEQUENCE</scope>
    <source>
        <strain evidence="1">TW13</strain>
    </source>
</reference>
<dbReference type="Proteomes" id="UP001058074">
    <property type="component" value="Unassembled WGS sequence"/>
</dbReference>